<proteinExistence type="predicted"/>
<keyword evidence="2" id="KW-1185">Reference proteome</keyword>
<protein>
    <submittedName>
        <fullName evidence="1">Uncharacterized protein</fullName>
    </submittedName>
</protein>
<gene>
    <name evidence="1" type="ORF">L2E82_26393</name>
</gene>
<accession>A0ACB9CQK4</accession>
<dbReference type="Proteomes" id="UP001055811">
    <property type="component" value="Linkage Group LG05"/>
</dbReference>
<name>A0ACB9CQK4_CICIN</name>
<reference evidence="2" key="1">
    <citation type="journal article" date="2022" name="Mol. Ecol. Resour.">
        <title>The genomes of chicory, endive, great burdock and yacon provide insights into Asteraceae palaeo-polyploidization history and plant inulin production.</title>
        <authorList>
            <person name="Fan W."/>
            <person name="Wang S."/>
            <person name="Wang H."/>
            <person name="Wang A."/>
            <person name="Jiang F."/>
            <person name="Liu H."/>
            <person name="Zhao H."/>
            <person name="Xu D."/>
            <person name="Zhang Y."/>
        </authorList>
    </citation>
    <scope>NUCLEOTIDE SEQUENCE [LARGE SCALE GENOMIC DNA]</scope>
    <source>
        <strain evidence="2">cv. Punajuju</strain>
    </source>
</reference>
<sequence>MAMTFLLTEAEAYKYDGCDVNIPTSNMLSNHCRNHVDRMKTCRADTSHALKSSPWFRFPYPLQRGTPVFTWKMAIVMCVVSLISSVDKQRIFGRQQGDKLWKFDCLAMEESMCEV</sequence>
<organism evidence="1 2">
    <name type="scientific">Cichorium intybus</name>
    <name type="common">Chicory</name>
    <dbReference type="NCBI Taxonomy" id="13427"/>
    <lineage>
        <taxon>Eukaryota</taxon>
        <taxon>Viridiplantae</taxon>
        <taxon>Streptophyta</taxon>
        <taxon>Embryophyta</taxon>
        <taxon>Tracheophyta</taxon>
        <taxon>Spermatophyta</taxon>
        <taxon>Magnoliopsida</taxon>
        <taxon>eudicotyledons</taxon>
        <taxon>Gunneridae</taxon>
        <taxon>Pentapetalae</taxon>
        <taxon>asterids</taxon>
        <taxon>campanulids</taxon>
        <taxon>Asterales</taxon>
        <taxon>Asteraceae</taxon>
        <taxon>Cichorioideae</taxon>
        <taxon>Cichorieae</taxon>
        <taxon>Cichoriinae</taxon>
        <taxon>Cichorium</taxon>
    </lineage>
</organism>
<dbReference type="EMBL" id="CM042013">
    <property type="protein sequence ID" value="KAI3736546.1"/>
    <property type="molecule type" value="Genomic_DNA"/>
</dbReference>
<evidence type="ECO:0000313" key="1">
    <source>
        <dbReference type="EMBL" id="KAI3736546.1"/>
    </source>
</evidence>
<reference evidence="1 2" key="2">
    <citation type="journal article" date="2022" name="Mol. Ecol. Resour.">
        <title>The genomes of chicory, endive, great burdock and yacon provide insights into Asteraceae paleo-polyploidization history and plant inulin production.</title>
        <authorList>
            <person name="Fan W."/>
            <person name="Wang S."/>
            <person name="Wang H."/>
            <person name="Wang A."/>
            <person name="Jiang F."/>
            <person name="Liu H."/>
            <person name="Zhao H."/>
            <person name="Xu D."/>
            <person name="Zhang Y."/>
        </authorList>
    </citation>
    <scope>NUCLEOTIDE SEQUENCE [LARGE SCALE GENOMIC DNA]</scope>
    <source>
        <strain evidence="2">cv. Punajuju</strain>
        <tissue evidence="1">Leaves</tissue>
    </source>
</reference>
<comment type="caution">
    <text evidence="1">The sequence shown here is derived from an EMBL/GenBank/DDBJ whole genome shotgun (WGS) entry which is preliminary data.</text>
</comment>
<evidence type="ECO:0000313" key="2">
    <source>
        <dbReference type="Proteomes" id="UP001055811"/>
    </source>
</evidence>